<dbReference type="CDD" id="cd00207">
    <property type="entry name" value="fer2"/>
    <property type="match status" value="1"/>
</dbReference>
<dbReference type="Gene3D" id="3.40.50.80">
    <property type="entry name" value="Nucleotide-binding domain of ferredoxin-NADP reductase (FNR) module"/>
    <property type="match status" value="1"/>
</dbReference>
<dbReference type="EMBL" id="SHKX01000011">
    <property type="protein sequence ID" value="RZU46864.1"/>
    <property type="molecule type" value="Genomic_DNA"/>
</dbReference>
<evidence type="ECO:0000313" key="3">
    <source>
        <dbReference type="EMBL" id="RZU46864.1"/>
    </source>
</evidence>
<dbReference type="InterPro" id="IPR012675">
    <property type="entry name" value="Beta-grasp_dom_sf"/>
</dbReference>
<evidence type="ECO:0000313" key="4">
    <source>
        <dbReference type="Proteomes" id="UP000292423"/>
    </source>
</evidence>
<dbReference type="Pfam" id="PF00175">
    <property type="entry name" value="NAD_binding_1"/>
    <property type="match status" value="1"/>
</dbReference>
<dbReference type="Proteomes" id="UP000292423">
    <property type="component" value="Unassembled WGS sequence"/>
</dbReference>
<dbReference type="PANTHER" id="PTHR47354">
    <property type="entry name" value="NADH OXIDOREDUCTASE HCR"/>
    <property type="match status" value="1"/>
</dbReference>
<dbReference type="InterPro" id="IPR001433">
    <property type="entry name" value="OxRdtase_FAD/NAD-bd"/>
</dbReference>
<dbReference type="Pfam" id="PF00111">
    <property type="entry name" value="Fer2"/>
    <property type="match status" value="1"/>
</dbReference>
<gene>
    <name evidence="3" type="ORF">EV700_1249</name>
</gene>
<dbReference type="InterPro" id="IPR017927">
    <property type="entry name" value="FAD-bd_FR_type"/>
</dbReference>
<keyword evidence="4" id="KW-1185">Reference proteome</keyword>
<sequence length="364" mass="39667">MLQALKARASVRALQWLGRDRMDYLASNTMTVLNRAVNDFLWTYELKAVVTAVHDEAPGVKTFTLMPNQHWKGMQAGQYVEVTVDVDCQSLTRCYSPTVLPGGGISITVKRAGLGEVSGWMHDWLKPGGVVGLSQAQGCFRYRGQDKLLFLCAGSGITPCHAMIAERLASGDAVDMQLHARFASAKDVIFADSLRGWKERLSVDIALSRETAEGFSAPLTIENFEARYPDFRDRDIYLCGPAGFMESMVLLLTELGYNLGRLHTERFTLAGVESVGTIDFQSAPPEIRFNHLNTTVQLTADDAGLTLLEAARRHGVPVESGCCKGMCGSCKLTLKEGKVSGNALGQAVYLCTSYPDSAKVVLDA</sequence>
<dbReference type="PANTHER" id="PTHR47354:SF3">
    <property type="entry name" value="OXIDOREDUCTASE-RELATED"/>
    <property type="match status" value="1"/>
</dbReference>
<dbReference type="RefSeq" id="WP_130411862.1">
    <property type="nucleotide sequence ID" value="NZ_SHKX01000011.1"/>
</dbReference>
<dbReference type="InterPro" id="IPR001041">
    <property type="entry name" value="2Fe-2S_ferredoxin-type"/>
</dbReference>
<reference evidence="3 4" key="1">
    <citation type="submission" date="2019-02" db="EMBL/GenBank/DDBJ databases">
        <title>Genomic Encyclopedia of Type Strains, Phase IV (KMG-IV): sequencing the most valuable type-strain genomes for metagenomic binning, comparative biology and taxonomic classification.</title>
        <authorList>
            <person name="Goeker M."/>
        </authorList>
    </citation>
    <scope>NUCLEOTIDE SEQUENCE [LARGE SCALE GENOMIC DNA]</scope>
    <source>
        <strain evidence="3 4">DSM 105135</strain>
    </source>
</reference>
<dbReference type="AlphaFoldDB" id="A0A4Q7Z9X0"/>
<dbReference type="InterPro" id="IPR036010">
    <property type="entry name" value="2Fe-2S_ferredoxin-like_sf"/>
</dbReference>
<dbReference type="Gene3D" id="2.40.30.10">
    <property type="entry name" value="Translation factors"/>
    <property type="match status" value="1"/>
</dbReference>
<comment type="caution">
    <text evidence="3">The sequence shown here is derived from an EMBL/GenBank/DDBJ whole genome shotgun (WGS) entry which is preliminary data.</text>
</comment>
<dbReference type="PROSITE" id="PS51384">
    <property type="entry name" value="FAD_FR"/>
    <property type="match status" value="1"/>
</dbReference>
<dbReference type="GO" id="GO:0051536">
    <property type="term" value="F:iron-sulfur cluster binding"/>
    <property type="evidence" value="ECO:0007669"/>
    <property type="project" value="InterPro"/>
</dbReference>
<dbReference type="PRINTS" id="PR00410">
    <property type="entry name" value="PHEHYDRXLASE"/>
</dbReference>
<protein>
    <submittedName>
        <fullName evidence="3">Ferredoxin-NADP reductase</fullName>
    </submittedName>
</protein>
<dbReference type="OrthoDB" id="9801223at2"/>
<evidence type="ECO:0000259" key="2">
    <source>
        <dbReference type="PROSITE" id="PS51384"/>
    </source>
</evidence>
<dbReference type="PROSITE" id="PS51085">
    <property type="entry name" value="2FE2S_FER_2"/>
    <property type="match status" value="1"/>
</dbReference>
<dbReference type="SUPFAM" id="SSF54292">
    <property type="entry name" value="2Fe-2S ferredoxin-like"/>
    <property type="match status" value="1"/>
</dbReference>
<dbReference type="InterPro" id="IPR050415">
    <property type="entry name" value="MRET"/>
</dbReference>
<dbReference type="SUPFAM" id="SSF63380">
    <property type="entry name" value="Riboflavin synthase domain-like"/>
    <property type="match status" value="1"/>
</dbReference>
<accession>A0A4Q7Z9X0</accession>
<name>A0A4Q7Z9X0_9GAMM</name>
<dbReference type="GO" id="GO:0016491">
    <property type="term" value="F:oxidoreductase activity"/>
    <property type="evidence" value="ECO:0007669"/>
    <property type="project" value="InterPro"/>
</dbReference>
<feature type="domain" description="2Fe-2S ferredoxin-type" evidence="1">
    <location>
        <begin position="285"/>
        <end position="364"/>
    </location>
</feature>
<evidence type="ECO:0000259" key="1">
    <source>
        <dbReference type="PROSITE" id="PS51085"/>
    </source>
</evidence>
<feature type="domain" description="FAD-binding FR-type" evidence="2">
    <location>
        <begin position="43"/>
        <end position="143"/>
    </location>
</feature>
<dbReference type="InterPro" id="IPR017938">
    <property type="entry name" value="Riboflavin_synthase-like_b-brl"/>
</dbReference>
<proteinExistence type="predicted"/>
<dbReference type="InterPro" id="IPR039261">
    <property type="entry name" value="FNR_nucleotide-bd"/>
</dbReference>
<dbReference type="Gene3D" id="3.10.20.30">
    <property type="match status" value="1"/>
</dbReference>
<dbReference type="Pfam" id="PF00970">
    <property type="entry name" value="FAD_binding_6"/>
    <property type="match status" value="1"/>
</dbReference>
<dbReference type="SUPFAM" id="SSF52343">
    <property type="entry name" value="Ferredoxin reductase-like, C-terminal NADP-linked domain"/>
    <property type="match status" value="1"/>
</dbReference>
<dbReference type="InterPro" id="IPR008333">
    <property type="entry name" value="Cbr1-like_FAD-bd_dom"/>
</dbReference>
<organism evidence="3 4">
    <name type="scientific">Fluviicoccus keumensis</name>
    <dbReference type="NCBI Taxonomy" id="1435465"/>
    <lineage>
        <taxon>Bacteria</taxon>
        <taxon>Pseudomonadati</taxon>
        <taxon>Pseudomonadota</taxon>
        <taxon>Gammaproteobacteria</taxon>
        <taxon>Moraxellales</taxon>
        <taxon>Moraxellaceae</taxon>
        <taxon>Fluviicoccus</taxon>
    </lineage>
</organism>